<comment type="caution">
    <text evidence="1">The sequence shown here is derived from an EMBL/GenBank/DDBJ whole genome shotgun (WGS) entry which is preliminary data.</text>
</comment>
<dbReference type="GeneID" id="37048077"/>
<dbReference type="VEuPathDB" id="FungiDB:BO83DRAFT_133292"/>
<name>A0A317W8X4_ASPEC</name>
<protein>
    <submittedName>
        <fullName evidence="1">Uncharacterized protein</fullName>
    </submittedName>
</protein>
<dbReference type="AlphaFoldDB" id="A0A317W8X4"/>
<keyword evidence="2" id="KW-1185">Reference proteome</keyword>
<dbReference type="RefSeq" id="XP_025392262.1">
    <property type="nucleotide sequence ID" value="XM_025526115.1"/>
</dbReference>
<sequence length="85" mass="9509">MQSSAVLHWVECHRCDALIGKKCRSWQYGATPRYLPSSLASSLHRSGGCLKPSGLFAYLQLSYIIHKVPDGYNYCDYHCPSGSQL</sequence>
<accession>A0A317W8X4</accession>
<reference evidence="1" key="1">
    <citation type="submission" date="2016-12" db="EMBL/GenBank/DDBJ databases">
        <title>The genomes of Aspergillus section Nigri reveals drivers in fungal speciation.</title>
        <authorList>
            <consortium name="DOE Joint Genome Institute"/>
            <person name="Vesth T.C."/>
            <person name="Nybo J."/>
            <person name="Theobald S."/>
            <person name="Brandl J."/>
            <person name="Frisvad J.C."/>
            <person name="Nielsen K.F."/>
            <person name="Lyhne E.K."/>
            <person name="Kogle M.E."/>
            <person name="Kuo A."/>
            <person name="Riley R."/>
            <person name="Clum A."/>
            <person name="Nolan M."/>
            <person name="Lipzen A."/>
            <person name="Salamov A."/>
            <person name="Henrissat B."/>
            <person name="Wiebenga A."/>
            <person name="De vries R.P."/>
            <person name="Grigoriev I.V."/>
            <person name="Mortensen U.H."/>
            <person name="Andersen M.R."/>
            <person name="Baker S.E."/>
        </authorList>
    </citation>
    <scope>NUCLEOTIDE SEQUENCE</scope>
    <source>
        <strain evidence="1">CBS 122712</strain>
    </source>
</reference>
<organism evidence="1 2">
    <name type="scientific">Aspergillus eucalypticola (strain CBS 122712 / IBT 29274)</name>
    <dbReference type="NCBI Taxonomy" id="1448314"/>
    <lineage>
        <taxon>Eukaryota</taxon>
        <taxon>Fungi</taxon>
        <taxon>Dikarya</taxon>
        <taxon>Ascomycota</taxon>
        <taxon>Pezizomycotina</taxon>
        <taxon>Eurotiomycetes</taxon>
        <taxon>Eurotiomycetidae</taxon>
        <taxon>Eurotiales</taxon>
        <taxon>Aspergillaceae</taxon>
        <taxon>Aspergillus</taxon>
        <taxon>Aspergillus subgen. Circumdati</taxon>
    </lineage>
</organism>
<proteinExistence type="predicted"/>
<gene>
    <name evidence="1" type="ORF">BO83DRAFT_133292</name>
</gene>
<dbReference type="EMBL" id="MSFU01000003">
    <property type="protein sequence ID" value="PWY82599.1"/>
    <property type="molecule type" value="Genomic_DNA"/>
</dbReference>
<evidence type="ECO:0000313" key="1">
    <source>
        <dbReference type="EMBL" id="PWY82599.1"/>
    </source>
</evidence>
<evidence type="ECO:0000313" key="2">
    <source>
        <dbReference type="Proteomes" id="UP000246171"/>
    </source>
</evidence>
<dbReference type="Proteomes" id="UP000246171">
    <property type="component" value="Unassembled WGS sequence"/>
</dbReference>